<comment type="caution">
    <text evidence="2">The sequence shown here is derived from an EMBL/GenBank/DDBJ whole genome shotgun (WGS) entry which is preliminary data.</text>
</comment>
<dbReference type="OrthoDB" id="7021410at2"/>
<sequence length="175" mass="19995">MIKFCIEYLRLILFCSGLLIGIQVPAVVDQYEKRIDAHLTEALQILAGFQQTADRYFNGSVQNLVKHYESSDDPVFNNDARNIRYISDRVASLQAEAQTLQQAALWRVLHVITAADKQIIQQTMEQYSYMILIDPQALIWGVICGFLIAILLEGILHLLGYCLLCFTPHKHRKNT</sequence>
<evidence type="ECO:0000313" key="2">
    <source>
        <dbReference type="EMBL" id="GAC20520.1"/>
    </source>
</evidence>
<evidence type="ECO:0000256" key="1">
    <source>
        <dbReference type="SAM" id="Phobius"/>
    </source>
</evidence>
<dbReference type="AlphaFoldDB" id="K6ZAQ3"/>
<dbReference type="InterPro" id="IPR022584">
    <property type="entry name" value="DUF2937"/>
</dbReference>
<dbReference type="Proteomes" id="UP000006327">
    <property type="component" value="Unassembled WGS sequence"/>
</dbReference>
<evidence type="ECO:0008006" key="4">
    <source>
        <dbReference type="Google" id="ProtNLM"/>
    </source>
</evidence>
<proteinExistence type="predicted"/>
<keyword evidence="1" id="KW-0472">Membrane</keyword>
<dbReference type="eggNOG" id="ENOG5032YDB">
    <property type="taxonomic scope" value="Bacteria"/>
</dbReference>
<keyword evidence="1" id="KW-0812">Transmembrane</keyword>
<reference evidence="2 3" key="1">
    <citation type="journal article" date="2017" name="Antonie Van Leeuwenhoek">
        <title>Rhizobium rhizosphaerae sp. nov., a novel species isolated from rice rhizosphere.</title>
        <authorList>
            <person name="Zhao J.J."/>
            <person name="Zhang J."/>
            <person name="Zhang R.J."/>
            <person name="Zhang C.W."/>
            <person name="Yin H.Q."/>
            <person name="Zhang X.X."/>
        </authorList>
    </citation>
    <scope>NUCLEOTIDE SEQUENCE [LARGE SCALE GENOMIC DNA]</scope>
    <source>
        <strain evidence="2 3">BSs20135</strain>
    </source>
</reference>
<name>K6ZAQ3_9ALTE</name>
<feature type="transmembrane region" description="Helical" evidence="1">
    <location>
        <begin position="138"/>
        <end position="166"/>
    </location>
</feature>
<keyword evidence="3" id="KW-1185">Reference proteome</keyword>
<dbReference type="InterPro" id="IPR016917">
    <property type="entry name" value="UCP029393"/>
</dbReference>
<dbReference type="RefSeq" id="WP_007622514.1">
    <property type="nucleotide sequence ID" value="NZ_BAEO01000055.1"/>
</dbReference>
<dbReference type="EMBL" id="BAEO01000055">
    <property type="protein sequence ID" value="GAC20520.1"/>
    <property type="molecule type" value="Genomic_DNA"/>
</dbReference>
<dbReference type="STRING" id="493475.GARC_3566"/>
<organism evidence="2 3">
    <name type="scientific">Paraglaciecola arctica BSs20135</name>
    <dbReference type="NCBI Taxonomy" id="493475"/>
    <lineage>
        <taxon>Bacteria</taxon>
        <taxon>Pseudomonadati</taxon>
        <taxon>Pseudomonadota</taxon>
        <taxon>Gammaproteobacteria</taxon>
        <taxon>Alteromonadales</taxon>
        <taxon>Alteromonadaceae</taxon>
        <taxon>Paraglaciecola</taxon>
    </lineage>
</organism>
<accession>K6ZAQ3</accession>
<gene>
    <name evidence="2" type="ORF">GARC_3566</name>
</gene>
<keyword evidence="1" id="KW-1133">Transmembrane helix</keyword>
<protein>
    <recommendedName>
        <fullName evidence="4">DUF2937 domain-containing protein</fullName>
    </recommendedName>
</protein>
<dbReference type="Pfam" id="PF11157">
    <property type="entry name" value="DUF2937"/>
    <property type="match status" value="1"/>
</dbReference>
<dbReference type="PIRSF" id="PIRSF029393">
    <property type="entry name" value="UCP029393"/>
    <property type="match status" value="1"/>
</dbReference>
<evidence type="ECO:0000313" key="3">
    <source>
        <dbReference type="Proteomes" id="UP000006327"/>
    </source>
</evidence>